<accession>A0A9X2CK83</accession>
<dbReference type="CDD" id="cd13970">
    <property type="entry name" value="ABC1_ADCK3"/>
    <property type="match status" value="1"/>
</dbReference>
<dbReference type="SUPFAM" id="SSF56112">
    <property type="entry name" value="Protein kinase-like (PK-like)"/>
    <property type="match status" value="1"/>
</dbReference>
<dbReference type="InterPro" id="IPR034646">
    <property type="entry name" value="ADCK3_dom"/>
</dbReference>
<keyword evidence="2" id="KW-0808">Transferase</keyword>
<dbReference type="Gene3D" id="1.10.510.10">
    <property type="entry name" value="Transferase(Phosphotransferase) domain 1"/>
    <property type="match status" value="1"/>
</dbReference>
<evidence type="ECO:0000256" key="2">
    <source>
        <dbReference type="ARBA" id="ARBA00022679"/>
    </source>
</evidence>
<keyword evidence="7" id="KW-1185">Reference proteome</keyword>
<dbReference type="GO" id="GO:0005524">
    <property type="term" value="F:ATP binding"/>
    <property type="evidence" value="ECO:0007669"/>
    <property type="project" value="UniProtKB-KW"/>
</dbReference>
<keyword evidence="6" id="KW-0418">Kinase</keyword>
<dbReference type="GO" id="GO:0006744">
    <property type="term" value="P:ubiquinone biosynthetic process"/>
    <property type="evidence" value="ECO:0007669"/>
    <property type="project" value="TreeGrafter"/>
</dbReference>
<dbReference type="InterPro" id="IPR004147">
    <property type="entry name" value="ABC1_dom"/>
</dbReference>
<keyword evidence="4" id="KW-0067">ATP-binding</keyword>
<evidence type="ECO:0000256" key="3">
    <source>
        <dbReference type="ARBA" id="ARBA00022741"/>
    </source>
</evidence>
<dbReference type="Proteomes" id="UP001139333">
    <property type="component" value="Unassembled WGS sequence"/>
</dbReference>
<protein>
    <submittedName>
        <fullName evidence="6">AarF/ABC1/UbiB kinase family protein</fullName>
    </submittedName>
</protein>
<evidence type="ECO:0000259" key="5">
    <source>
        <dbReference type="Pfam" id="PF03109"/>
    </source>
</evidence>
<feature type="domain" description="ABC1 atypical kinase-like" evidence="5">
    <location>
        <begin position="100"/>
        <end position="340"/>
    </location>
</feature>
<name>A0A9X2CK83_9GAMM</name>
<keyword evidence="3" id="KW-0547">Nucleotide-binding</keyword>
<evidence type="ECO:0000256" key="1">
    <source>
        <dbReference type="ARBA" id="ARBA00009670"/>
    </source>
</evidence>
<dbReference type="PANTHER" id="PTHR43851:SF3">
    <property type="entry name" value="COENZYME Q8"/>
    <property type="match status" value="1"/>
</dbReference>
<organism evidence="6 7">
    <name type="scientific">Shewanella gaetbuli</name>
    <dbReference type="NCBI Taxonomy" id="220752"/>
    <lineage>
        <taxon>Bacteria</taxon>
        <taxon>Pseudomonadati</taxon>
        <taxon>Pseudomonadota</taxon>
        <taxon>Gammaproteobacteria</taxon>
        <taxon>Alteromonadales</taxon>
        <taxon>Shewanellaceae</taxon>
        <taxon>Shewanella</taxon>
    </lineage>
</organism>
<sequence length="442" mass="49210">MNKSLDNATASKVPSGRLSRLTTFGGLASRLAGNMIKEGVKQYSRGQSPNLKQLAMTPNNIAQLAEKLAKLRGAAMKVGQMLSMDAGELLPPELSDVLARLRSDANFMPHKQLLTVLKHNWGDSWLDHFAQFELRPFAAASIGQVHLAYLDTGEKLAVKIQYPGIKNSIDSDIDNVALLLKMSGLIPDNVKLDNLLAQAKKQLHHEADYVYEAQLLHQYQHWIAEQPHLVVPKVYTHLSNDNILCMEYLAGQPIESVALLPQADRDFVATELLRLFLDELLTYKLVQTDPNYGNFLYQADHKRIVLLDFGATRAISNNMSAGYKALMNAAQQNDRAQIINAAEKIGFFQDNISPTQQAAIADIFMLACEPLRYNGAYDFAASQLAKRVTQAAKVMSTQQEHWHTPPMDAIFVHRKLAGIYLLAAKLNAKVDVTALFTDHQDH</sequence>
<dbReference type="PANTHER" id="PTHR43851">
    <property type="match status" value="1"/>
</dbReference>
<dbReference type="GO" id="GO:0016301">
    <property type="term" value="F:kinase activity"/>
    <property type="evidence" value="ECO:0007669"/>
    <property type="project" value="UniProtKB-KW"/>
</dbReference>
<dbReference type="RefSeq" id="WP_248994048.1">
    <property type="nucleotide sequence ID" value="NZ_JAKIKP010000001.1"/>
</dbReference>
<dbReference type="InterPro" id="IPR051409">
    <property type="entry name" value="Atypical_kinase_ADCK"/>
</dbReference>
<dbReference type="EMBL" id="JAKIKP010000001">
    <property type="protein sequence ID" value="MCL1141364.1"/>
    <property type="molecule type" value="Genomic_DNA"/>
</dbReference>
<comment type="similarity">
    <text evidence="1">Belongs to the protein kinase superfamily. ADCK protein kinase family.</text>
</comment>
<dbReference type="AlphaFoldDB" id="A0A9X2CK83"/>
<evidence type="ECO:0000313" key="7">
    <source>
        <dbReference type="Proteomes" id="UP001139333"/>
    </source>
</evidence>
<evidence type="ECO:0000256" key="4">
    <source>
        <dbReference type="ARBA" id="ARBA00022840"/>
    </source>
</evidence>
<gene>
    <name evidence="6" type="ORF">L2672_01440</name>
</gene>
<proteinExistence type="inferred from homology"/>
<comment type="caution">
    <text evidence="6">The sequence shown here is derived from an EMBL/GenBank/DDBJ whole genome shotgun (WGS) entry which is preliminary data.</text>
</comment>
<evidence type="ECO:0000313" key="6">
    <source>
        <dbReference type="EMBL" id="MCL1141364.1"/>
    </source>
</evidence>
<dbReference type="Pfam" id="PF03109">
    <property type="entry name" value="ABC1"/>
    <property type="match status" value="1"/>
</dbReference>
<dbReference type="InterPro" id="IPR011009">
    <property type="entry name" value="Kinase-like_dom_sf"/>
</dbReference>
<reference evidence="6" key="1">
    <citation type="submission" date="2022-01" db="EMBL/GenBank/DDBJ databases">
        <title>Whole genome-based taxonomy of the Shewanellaceae.</title>
        <authorList>
            <person name="Martin-Rodriguez A.J."/>
        </authorList>
    </citation>
    <scope>NUCLEOTIDE SEQUENCE</scope>
    <source>
        <strain evidence="6">DSM 16422</strain>
    </source>
</reference>